<dbReference type="EMBL" id="AUYB01000132">
    <property type="protein sequence ID" value="KZN32476.1"/>
    <property type="molecule type" value="Genomic_DNA"/>
</dbReference>
<dbReference type="AlphaFoldDB" id="A0A166VC56"/>
<organism evidence="3 4">
    <name type="scientific">Pseudoalteromonas luteoviolacea DSM 6061</name>
    <dbReference type="NCBI Taxonomy" id="1365250"/>
    <lineage>
        <taxon>Bacteria</taxon>
        <taxon>Pseudomonadati</taxon>
        <taxon>Pseudomonadota</taxon>
        <taxon>Gammaproteobacteria</taxon>
        <taxon>Alteromonadales</taxon>
        <taxon>Pseudoalteromonadaceae</taxon>
        <taxon>Pseudoalteromonas</taxon>
    </lineage>
</organism>
<sequence>MRKTLFLLLMLIGPAEAKSIDWIITDFPPYYMVSDDLVGTGRDELVINLLHDHLPDYSENKIFFPASRAIRALSDKRKTYCMLSLYKTPERQKFMHFSDSYATVGLSPTLAISNLTLAALDKQQLEKVSLKQFIEQNKLVLGVAMQRSYGHRLDEIIKSLPKEQVIIRPGQDALESLTNMLIKKRVDAVIGYPSEHYYIHKLTNTRAQLSQLLLDDIAPLAYGYVGCTKNDNGRQIISMINQTMPDLTNSQPFKNIMVKWLPSYLEMKLDQLLKGKVSS</sequence>
<dbReference type="Pfam" id="PF00497">
    <property type="entry name" value="SBP_bac_3"/>
    <property type="match status" value="1"/>
</dbReference>
<name>A0A166VC56_9GAMM</name>
<dbReference type="NCBIfam" id="TIGR02285">
    <property type="entry name" value="TIGR02285 family protein"/>
    <property type="match status" value="1"/>
</dbReference>
<gene>
    <name evidence="3" type="ORF">N475_22610</name>
</gene>
<evidence type="ECO:0000313" key="4">
    <source>
        <dbReference type="Proteomes" id="UP000076643"/>
    </source>
</evidence>
<protein>
    <recommendedName>
        <fullName evidence="2">Solute-binding protein family 3/N-terminal domain-containing protein</fullName>
    </recommendedName>
</protein>
<feature type="chain" id="PRO_5007881134" description="Solute-binding protein family 3/N-terminal domain-containing protein" evidence="1">
    <location>
        <begin position="18"/>
        <end position="279"/>
    </location>
</feature>
<feature type="domain" description="Solute-binding protein family 3/N-terminal" evidence="2">
    <location>
        <begin position="25"/>
        <end position="261"/>
    </location>
</feature>
<evidence type="ECO:0000313" key="3">
    <source>
        <dbReference type="EMBL" id="KZN32476.1"/>
    </source>
</evidence>
<accession>A0A166VC56</accession>
<dbReference type="Proteomes" id="UP000076643">
    <property type="component" value="Unassembled WGS sequence"/>
</dbReference>
<dbReference type="PATRIC" id="fig|1365250.3.peg.4325"/>
<keyword evidence="1" id="KW-0732">Signal</keyword>
<comment type="caution">
    <text evidence="3">The sequence shown here is derived from an EMBL/GenBank/DDBJ whole genome shotgun (WGS) entry which is preliminary data.</text>
</comment>
<dbReference type="SUPFAM" id="SSF53850">
    <property type="entry name" value="Periplasmic binding protein-like II"/>
    <property type="match status" value="1"/>
</dbReference>
<proteinExistence type="predicted"/>
<evidence type="ECO:0000259" key="2">
    <source>
        <dbReference type="Pfam" id="PF00497"/>
    </source>
</evidence>
<feature type="signal peptide" evidence="1">
    <location>
        <begin position="1"/>
        <end position="17"/>
    </location>
</feature>
<reference evidence="3 4" key="1">
    <citation type="submission" date="2013-07" db="EMBL/GenBank/DDBJ databases">
        <title>Comparative Genomic and Metabolomic Analysis of Twelve Strains of Pseudoalteromonas luteoviolacea.</title>
        <authorList>
            <person name="Vynne N.G."/>
            <person name="Mansson M."/>
            <person name="Gram L."/>
        </authorList>
    </citation>
    <scope>NUCLEOTIDE SEQUENCE [LARGE SCALE GENOMIC DNA]</scope>
    <source>
        <strain evidence="3 4">DSM 6061</strain>
    </source>
</reference>
<dbReference type="Gene3D" id="3.40.190.10">
    <property type="entry name" value="Periplasmic binding protein-like II"/>
    <property type="match status" value="2"/>
</dbReference>
<evidence type="ECO:0000256" key="1">
    <source>
        <dbReference type="SAM" id="SignalP"/>
    </source>
</evidence>
<dbReference type="InterPro" id="IPR011972">
    <property type="entry name" value="CHP02285"/>
</dbReference>
<dbReference type="InterPro" id="IPR001638">
    <property type="entry name" value="Solute-binding_3/MltF_N"/>
</dbReference>
<dbReference type="RefSeq" id="WP_081215876.1">
    <property type="nucleotide sequence ID" value="NZ_AQHB01000023.1"/>
</dbReference>
<keyword evidence="4" id="KW-1185">Reference proteome</keyword>